<dbReference type="RefSeq" id="WP_345713993.1">
    <property type="nucleotide sequence ID" value="NZ_BAABIL010000691.1"/>
</dbReference>
<dbReference type="Proteomes" id="UP001501195">
    <property type="component" value="Unassembled WGS sequence"/>
</dbReference>
<proteinExistence type="predicted"/>
<evidence type="ECO:0000313" key="2">
    <source>
        <dbReference type="Proteomes" id="UP001501195"/>
    </source>
</evidence>
<reference evidence="2" key="1">
    <citation type="journal article" date="2019" name="Int. J. Syst. Evol. Microbiol.">
        <title>The Global Catalogue of Microorganisms (GCM) 10K type strain sequencing project: providing services to taxonomists for standard genome sequencing and annotation.</title>
        <authorList>
            <consortium name="The Broad Institute Genomics Platform"/>
            <consortium name="The Broad Institute Genome Sequencing Center for Infectious Disease"/>
            <person name="Wu L."/>
            <person name="Ma J."/>
        </authorList>
    </citation>
    <scope>NUCLEOTIDE SEQUENCE [LARGE SCALE GENOMIC DNA]</scope>
    <source>
        <strain evidence="2">JCM 18126</strain>
    </source>
</reference>
<keyword evidence="2" id="KW-1185">Reference proteome</keyword>
<gene>
    <name evidence="1" type="ORF">GCM10023225_33780</name>
</gene>
<accession>A0ABP8VEQ7</accession>
<organism evidence="1 2">
    <name type="scientific">Kineococcus glutinatus</name>
    <dbReference type="NCBI Taxonomy" id="1070872"/>
    <lineage>
        <taxon>Bacteria</taxon>
        <taxon>Bacillati</taxon>
        <taxon>Actinomycetota</taxon>
        <taxon>Actinomycetes</taxon>
        <taxon>Kineosporiales</taxon>
        <taxon>Kineosporiaceae</taxon>
        <taxon>Kineococcus</taxon>
    </lineage>
</organism>
<protein>
    <submittedName>
        <fullName evidence="1">Uncharacterized protein</fullName>
    </submittedName>
</protein>
<sequence>MDHAPSFVAEIAAQIELARSQQREARSRGDEGDAEVAEGRIADLQELLAGSAEPLAPTC</sequence>
<dbReference type="EMBL" id="BAABIL010000691">
    <property type="protein sequence ID" value="GAA4660420.1"/>
    <property type="molecule type" value="Genomic_DNA"/>
</dbReference>
<evidence type="ECO:0000313" key="1">
    <source>
        <dbReference type="EMBL" id="GAA4660420.1"/>
    </source>
</evidence>
<comment type="caution">
    <text evidence="1">The sequence shown here is derived from an EMBL/GenBank/DDBJ whole genome shotgun (WGS) entry which is preliminary data.</text>
</comment>
<name>A0ABP8VEQ7_9ACTN</name>